<organism evidence="3 4">
    <name type="scientific">Urochloa decumbens</name>
    <dbReference type="NCBI Taxonomy" id="240449"/>
    <lineage>
        <taxon>Eukaryota</taxon>
        <taxon>Viridiplantae</taxon>
        <taxon>Streptophyta</taxon>
        <taxon>Embryophyta</taxon>
        <taxon>Tracheophyta</taxon>
        <taxon>Spermatophyta</taxon>
        <taxon>Magnoliopsida</taxon>
        <taxon>Liliopsida</taxon>
        <taxon>Poales</taxon>
        <taxon>Poaceae</taxon>
        <taxon>PACMAD clade</taxon>
        <taxon>Panicoideae</taxon>
        <taxon>Panicodae</taxon>
        <taxon>Paniceae</taxon>
        <taxon>Melinidinae</taxon>
        <taxon>Urochloa</taxon>
    </lineage>
</organism>
<evidence type="ECO:0000313" key="3">
    <source>
        <dbReference type="EMBL" id="CAL5054466.1"/>
    </source>
</evidence>
<reference evidence="4" key="1">
    <citation type="submission" date="2024-06" db="EMBL/GenBank/DDBJ databases">
        <authorList>
            <person name="Ryan C."/>
        </authorList>
    </citation>
    <scope>NUCLEOTIDE SEQUENCE [LARGE SCALE GENOMIC DNA]</scope>
</reference>
<evidence type="ECO:0000259" key="2">
    <source>
        <dbReference type="Pfam" id="PF03478"/>
    </source>
</evidence>
<dbReference type="AlphaFoldDB" id="A0ABC9E9N3"/>
<keyword evidence="4" id="KW-1185">Reference proteome</keyword>
<sequence>MAREAELACGRRGGSEPDLGALHRSGARGRVAQAVTRARGRAAPEASRARGLAMAPFPTAVERRGGGRAANRRRSRSPPPTASTLYFPPELIPEVARHLTSLQDFFALRAVCRAFRAHLPLTRSNLASQAPLLLFPLRPCSFPFHTVSFALFHPTLRRIHRFRFHTTPYVDEDGGHTVASFHSFGCRLVVNESKGLAGQESFSIVNLFTGEQTFLSSPPNDMGSPSRVLLYSDLILTWHWSDDGRTIQYRNLNAADWRVASIIEPYGIVDLVCVNGVLYALVTPGYILAIVKLSENKNTVELVLLGGNLDASIVRVHEEHFSSVSQLHLTDCCGELILISNMEDFPRVYHVFRWKFGEAKWERIANLGGRTLFLTEDCCVGYLGPHHKGIRGDSIYITERRDWVDWDRNGDWYEYSLDDGSFNKSLDDGSFNRFFTEYPGGWCYTPSYYTPIWVLPSMY</sequence>
<feature type="domain" description="KIB1-4 beta-propeller" evidence="2">
    <location>
        <begin position="153"/>
        <end position="409"/>
    </location>
</feature>
<gene>
    <name evidence="3" type="ORF">URODEC1_LOCUS93802</name>
</gene>
<dbReference type="PANTHER" id="PTHR33110">
    <property type="entry name" value="F-BOX/KELCH-REPEAT PROTEIN-RELATED"/>
    <property type="match status" value="1"/>
</dbReference>
<feature type="region of interest" description="Disordered" evidence="1">
    <location>
        <begin position="57"/>
        <end position="83"/>
    </location>
</feature>
<dbReference type="InterPro" id="IPR005174">
    <property type="entry name" value="KIB1-4_b-propeller"/>
</dbReference>
<dbReference type="PANTHER" id="PTHR33110:SF71">
    <property type="entry name" value="F-BOX_KELCH-REPEAT PROTEIN"/>
    <property type="match status" value="1"/>
</dbReference>
<evidence type="ECO:0000313" key="4">
    <source>
        <dbReference type="Proteomes" id="UP001497457"/>
    </source>
</evidence>
<name>A0ABC9E9N3_9POAL</name>
<reference evidence="3 4" key="2">
    <citation type="submission" date="2024-10" db="EMBL/GenBank/DDBJ databases">
        <authorList>
            <person name="Ryan C."/>
        </authorList>
    </citation>
    <scope>NUCLEOTIDE SEQUENCE [LARGE SCALE GENOMIC DNA]</scope>
</reference>
<dbReference type="EMBL" id="OZ075146">
    <property type="protein sequence ID" value="CAL5054466.1"/>
    <property type="molecule type" value="Genomic_DNA"/>
</dbReference>
<protein>
    <recommendedName>
        <fullName evidence="2">KIB1-4 beta-propeller domain-containing protein</fullName>
    </recommendedName>
</protein>
<proteinExistence type="predicted"/>
<feature type="region of interest" description="Disordered" evidence="1">
    <location>
        <begin position="1"/>
        <end position="31"/>
    </location>
</feature>
<dbReference type="Pfam" id="PF03478">
    <property type="entry name" value="Beta-prop_KIB1-4"/>
    <property type="match status" value="1"/>
</dbReference>
<dbReference type="Proteomes" id="UP001497457">
    <property type="component" value="Chromosome 36b"/>
</dbReference>
<evidence type="ECO:0000256" key="1">
    <source>
        <dbReference type="SAM" id="MobiDB-lite"/>
    </source>
</evidence>
<accession>A0ABC9E9N3</accession>